<dbReference type="Proteomes" id="UP000239649">
    <property type="component" value="Unassembled WGS sequence"/>
</dbReference>
<keyword evidence="3" id="KW-1185">Reference proteome</keyword>
<evidence type="ECO:0000256" key="1">
    <source>
        <dbReference type="SAM" id="MobiDB-lite"/>
    </source>
</evidence>
<reference evidence="2 3" key="1">
    <citation type="journal article" date="2018" name="Plant J.">
        <title>Genome sequences of Chlorella sorokiniana UTEX 1602 and Micractinium conductrix SAG 241.80: implications to maltose excretion by a green alga.</title>
        <authorList>
            <person name="Arriola M.B."/>
            <person name="Velmurugan N."/>
            <person name="Zhang Y."/>
            <person name="Plunkett M.H."/>
            <person name="Hondzo H."/>
            <person name="Barney B.M."/>
        </authorList>
    </citation>
    <scope>NUCLEOTIDE SEQUENCE [LARGE SCALE GENOMIC DNA]</scope>
    <source>
        <strain evidence="2 3">SAG 241.80</strain>
    </source>
</reference>
<proteinExistence type="predicted"/>
<dbReference type="EMBL" id="LHPF02000009">
    <property type="protein sequence ID" value="PSC72803.1"/>
    <property type="molecule type" value="Genomic_DNA"/>
</dbReference>
<dbReference type="Gene3D" id="3.90.1200.10">
    <property type="match status" value="1"/>
</dbReference>
<accession>A0A2P6VFC9</accession>
<organism evidence="2 3">
    <name type="scientific">Micractinium conductrix</name>
    <dbReference type="NCBI Taxonomy" id="554055"/>
    <lineage>
        <taxon>Eukaryota</taxon>
        <taxon>Viridiplantae</taxon>
        <taxon>Chlorophyta</taxon>
        <taxon>core chlorophytes</taxon>
        <taxon>Trebouxiophyceae</taxon>
        <taxon>Chlorellales</taxon>
        <taxon>Chlorellaceae</taxon>
        <taxon>Chlorella clade</taxon>
        <taxon>Micractinium</taxon>
    </lineage>
</organism>
<gene>
    <name evidence="2" type="ORF">C2E20_4083</name>
</gene>
<dbReference type="InterPro" id="IPR011009">
    <property type="entry name" value="Kinase-like_dom_sf"/>
</dbReference>
<dbReference type="InterPro" id="IPR004119">
    <property type="entry name" value="EcKL"/>
</dbReference>
<evidence type="ECO:0000313" key="2">
    <source>
        <dbReference type="EMBL" id="PSC72803.1"/>
    </source>
</evidence>
<name>A0A2P6VFC9_9CHLO</name>
<dbReference type="PANTHER" id="PTHR11012">
    <property type="entry name" value="PROTEIN KINASE-LIKE DOMAIN-CONTAINING"/>
    <property type="match status" value="1"/>
</dbReference>
<dbReference type="Gene3D" id="3.90.79.10">
    <property type="entry name" value="Nucleoside Triphosphate Pyrophosphohydrolase"/>
    <property type="match status" value="1"/>
</dbReference>
<dbReference type="InterPro" id="IPR015797">
    <property type="entry name" value="NUDIX_hydrolase-like_dom_sf"/>
</dbReference>
<dbReference type="SUPFAM" id="SSF56112">
    <property type="entry name" value="Protein kinase-like (PK-like)"/>
    <property type="match status" value="1"/>
</dbReference>
<sequence length="621" mass="65948">MASLPSDPVFEIVSEEVVHKRYVTMYNRAVKFPPTDGQAEGPTYEYDVAGHPQADFHFSVTFPFHAGGPGGGSVTLLHEYAQGVNKMMWCLPTGGFDPRKHTSYEACAKAELSEEAHLAGGAWHPLLPEGHPGFAEIKWGRNRFHAFLCVDPAVDEQPGARDREEFIRVVRVSVAELRALMLGGDMLLPSITTCFLALERLQGLGLLGDGQAAAGQQEGAGTAAQQGLAEQQQQQEGGPPCSVAAMGRAQRTHRSTDGSAVQQAQDMIAAATGGDGDLQLTVRSARPLTSLWAGYGTITEVETDDNEALIVKEVHPPASSGVSHERKLRSYQVEAAFYEQVSPRLPASVACRLPHCLGVHSTLRLDGGDAGGMQLVMKDLRGAFPRSCGSLDEAHTKAALSWLAAFHAACWGADAAALGLWPTGCYWHLETRLEELQDIGRDWRALQAAAHDLDARLKASPWQTLCHGDFKTANLLFGEAPRGGGGAALPACAAYDLQYCGGGSGLKDVVYLLASGVSSRLLGSPEGEAALLRHYHAELVAGLRQLAAGGSGGGGGGQGDCVGCPAKAAQAVEGYTFEALQADFKLALLDYVRFMAGWGFWGNTSWASARARTFLADLALA</sequence>
<feature type="compositionally biased region" description="Low complexity" evidence="1">
    <location>
        <begin position="217"/>
        <end position="238"/>
    </location>
</feature>
<dbReference type="AlphaFoldDB" id="A0A2P6VFC9"/>
<dbReference type="OrthoDB" id="411145at2759"/>
<evidence type="ECO:0000313" key="3">
    <source>
        <dbReference type="Proteomes" id="UP000239649"/>
    </source>
</evidence>
<protein>
    <submittedName>
        <fullName evidence="2">Uncharacterized protein</fullName>
    </submittedName>
</protein>
<comment type="caution">
    <text evidence="2">The sequence shown here is derived from an EMBL/GenBank/DDBJ whole genome shotgun (WGS) entry which is preliminary data.</text>
</comment>
<dbReference type="Pfam" id="PF02958">
    <property type="entry name" value="EcKL"/>
    <property type="match status" value="2"/>
</dbReference>
<dbReference type="PANTHER" id="PTHR11012:SF30">
    <property type="entry name" value="PROTEIN KINASE-LIKE DOMAIN-CONTAINING"/>
    <property type="match status" value="1"/>
</dbReference>
<dbReference type="SUPFAM" id="SSF55811">
    <property type="entry name" value="Nudix"/>
    <property type="match status" value="1"/>
</dbReference>
<feature type="region of interest" description="Disordered" evidence="1">
    <location>
        <begin position="217"/>
        <end position="261"/>
    </location>
</feature>
<dbReference type="STRING" id="554055.A0A2P6VFC9"/>